<comment type="caution">
    <text evidence="6">The sequence shown here is derived from an EMBL/GenBank/DDBJ whole genome shotgun (WGS) entry which is preliminary data.</text>
</comment>
<keyword evidence="7" id="KW-1185">Reference proteome</keyword>
<dbReference type="InterPro" id="IPR000524">
    <property type="entry name" value="Tscrpt_reg_HTH_GntR"/>
</dbReference>
<dbReference type="PROSITE" id="PS50977">
    <property type="entry name" value="HTH_TETR_2"/>
    <property type="match status" value="1"/>
</dbReference>
<evidence type="ECO:0000259" key="5">
    <source>
        <dbReference type="PROSITE" id="PS50977"/>
    </source>
</evidence>
<dbReference type="InterPro" id="IPR004111">
    <property type="entry name" value="Repressor_TetR_C"/>
</dbReference>
<dbReference type="SUPFAM" id="SSF46689">
    <property type="entry name" value="Homeodomain-like"/>
    <property type="match status" value="1"/>
</dbReference>
<dbReference type="Proteomes" id="UP000037020">
    <property type="component" value="Unassembled WGS sequence"/>
</dbReference>
<evidence type="ECO:0000256" key="2">
    <source>
        <dbReference type="ARBA" id="ARBA00023125"/>
    </source>
</evidence>
<sequence length="303" mass="32560">MAVARKDAPPYLRIVAELRRRIAEGELAPGERVPSTRRIAQEWNVCLLYTSGTVVAAPAGRRAEPDHRPRAAAGSGQELTRERIVRAAMEIADAEGLAALTMRGVAARLGTAAMSPYRYVNGRDDLVLLMADVAHGELVYPAEAPAHWRARLEAGARALWALHRAHPWLAQIGPLTRPLLLPNLLAYADWMLSALDGHGLPPTAMQDLNILLYTHVQGVAVHLEREAQAASSTGLTGQEWLDTQESAFAALLASGDYPTFTKVAEGFGADGYDLHLNKLFELGLTSMLDGLTPLVEGGGGARG</sequence>
<dbReference type="InterPro" id="IPR036271">
    <property type="entry name" value="Tet_transcr_reg_TetR-rel_C_sf"/>
</dbReference>
<keyword evidence="1" id="KW-0805">Transcription regulation</keyword>
<feature type="domain" description="HTH tetR-type" evidence="5">
    <location>
        <begin position="78"/>
        <end position="138"/>
    </location>
</feature>
<keyword evidence="2 4" id="KW-0238">DNA-binding</keyword>
<dbReference type="SUPFAM" id="SSF48498">
    <property type="entry name" value="Tetracyclin repressor-like, C-terminal domain"/>
    <property type="match status" value="1"/>
</dbReference>
<feature type="DNA-binding region" description="H-T-H motif" evidence="4">
    <location>
        <begin position="101"/>
        <end position="120"/>
    </location>
</feature>
<dbReference type="InterPro" id="IPR036390">
    <property type="entry name" value="WH_DNA-bd_sf"/>
</dbReference>
<reference evidence="6 7" key="1">
    <citation type="submission" date="2015-07" db="EMBL/GenBank/DDBJ databases">
        <authorList>
            <person name="Ju K.-S."/>
            <person name="Doroghazi J.R."/>
            <person name="Metcalf W.W."/>
        </authorList>
    </citation>
    <scope>NUCLEOTIDE SEQUENCE [LARGE SCALE GENOMIC DNA]</scope>
    <source>
        <strain evidence="6 7">NRRL B-3589</strain>
    </source>
</reference>
<dbReference type="Gene3D" id="1.10.10.60">
    <property type="entry name" value="Homeodomain-like"/>
    <property type="match status" value="1"/>
</dbReference>
<organism evidence="6 7">
    <name type="scientific">Streptomyces varsoviensis</name>
    <dbReference type="NCBI Taxonomy" id="67373"/>
    <lineage>
        <taxon>Bacteria</taxon>
        <taxon>Bacillati</taxon>
        <taxon>Actinomycetota</taxon>
        <taxon>Actinomycetes</taxon>
        <taxon>Kitasatosporales</taxon>
        <taxon>Streptomycetaceae</taxon>
        <taxon>Streptomyces</taxon>
    </lineage>
</organism>
<protein>
    <submittedName>
        <fullName evidence="6">GntR family transcriptional regulator</fullName>
    </submittedName>
</protein>
<dbReference type="InterPro" id="IPR036388">
    <property type="entry name" value="WH-like_DNA-bd_sf"/>
</dbReference>
<dbReference type="Pfam" id="PF02909">
    <property type="entry name" value="TetR_C_1"/>
    <property type="match status" value="1"/>
</dbReference>
<evidence type="ECO:0000256" key="1">
    <source>
        <dbReference type="ARBA" id="ARBA00023015"/>
    </source>
</evidence>
<dbReference type="SUPFAM" id="SSF46785">
    <property type="entry name" value="Winged helix' DNA-binding domain"/>
    <property type="match status" value="1"/>
</dbReference>
<evidence type="ECO:0000256" key="3">
    <source>
        <dbReference type="ARBA" id="ARBA00023163"/>
    </source>
</evidence>
<dbReference type="InterPro" id="IPR001647">
    <property type="entry name" value="HTH_TetR"/>
</dbReference>
<dbReference type="PANTHER" id="PTHR30055">
    <property type="entry name" value="HTH-TYPE TRANSCRIPTIONAL REGULATOR RUTR"/>
    <property type="match status" value="1"/>
</dbReference>
<dbReference type="EMBL" id="LGUT01000184">
    <property type="protein sequence ID" value="KOG91585.1"/>
    <property type="molecule type" value="Genomic_DNA"/>
</dbReference>
<dbReference type="Pfam" id="PF00392">
    <property type="entry name" value="GntR"/>
    <property type="match status" value="1"/>
</dbReference>
<dbReference type="PANTHER" id="PTHR30055:SF151">
    <property type="entry name" value="TRANSCRIPTIONAL REGULATORY PROTEIN"/>
    <property type="match status" value="1"/>
</dbReference>
<name>A0ABR5JDR7_9ACTN</name>
<proteinExistence type="predicted"/>
<dbReference type="Gene3D" id="1.10.357.10">
    <property type="entry name" value="Tetracycline Repressor, domain 2"/>
    <property type="match status" value="1"/>
</dbReference>
<evidence type="ECO:0000256" key="4">
    <source>
        <dbReference type="PROSITE-ProRule" id="PRU00335"/>
    </source>
</evidence>
<dbReference type="Gene3D" id="1.10.10.10">
    <property type="entry name" value="Winged helix-like DNA-binding domain superfamily/Winged helix DNA-binding domain"/>
    <property type="match status" value="1"/>
</dbReference>
<gene>
    <name evidence="6" type="ORF">ADK38_02345</name>
</gene>
<dbReference type="InterPro" id="IPR009057">
    <property type="entry name" value="Homeodomain-like_sf"/>
</dbReference>
<accession>A0ABR5JDR7</accession>
<evidence type="ECO:0000313" key="6">
    <source>
        <dbReference type="EMBL" id="KOG91585.1"/>
    </source>
</evidence>
<evidence type="ECO:0000313" key="7">
    <source>
        <dbReference type="Proteomes" id="UP000037020"/>
    </source>
</evidence>
<keyword evidence="3" id="KW-0804">Transcription</keyword>
<dbReference type="InterPro" id="IPR050109">
    <property type="entry name" value="HTH-type_TetR-like_transc_reg"/>
</dbReference>